<dbReference type="AlphaFoldDB" id="A0AA36MSJ6"/>
<name>A0AA36MSJ6_9DINO</name>
<accession>A0AA36MSJ6</accession>
<gene>
    <name evidence="1" type="ORF">EVOR1521_LOCUS11067</name>
</gene>
<dbReference type="EMBL" id="CAUJNA010001090">
    <property type="protein sequence ID" value="CAJ1384150.1"/>
    <property type="molecule type" value="Genomic_DNA"/>
</dbReference>
<protein>
    <recommendedName>
        <fullName evidence="3">Calmodulin</fullName>
    </recommendedName>
</protein>
<proteinExistence type="predicted"/>
<comment type="caution">
    <text evidence="1">The sequence shown here is derived from an EMBL/GenBank/DDBJ whole genome shotgun (WGS) entry which is preliminary data.</text>
</comment>
<evidence type="ECO:0000313" key="2">
    <source>
        <dbReference type="Proteomes" id="UP001178507"/>
    </source>
</evidence>
<dbReference type="Proteomes" id="UP001178507">
    <property type="component" value="Unassembled WGS sequence"/>
</dbReference>
<sequence length="103" mass="11071">MKRLGRGMTGGQGQRGPGALSKCGVFSIAKDGDGSISRREFDQMLTNPTCVRTLSDVGVDVFALVDLADFIFDQQNELSFAAFMDATRLNLDSSVLAPAKTHE</sequence>
<organism evidence="1 2">
    <name type="scientific">Effrenium voratum</name>
    <dbReference type="NCBI Taxonomy" id="2562239"/>
    <lineage>
        <taxon>Eukaryota</taxon>
        <taxon>Sar</taxon>
        <taxon>Alveolata</taxon>
        <taxon>Dinophyceae</taxon>
        <taxon>Suessiales</taxon>
        <taxon>Symbiodiniaceae</taxon>
        <taxon>Effrenium</taxon>
    </lineage>
</organism>
<reference evidence="1" key="1">
    <citation type="submission" date="2023-08" db="EMBL/GenBank/DDBJ databases">
        <authorList>
            <person name="Chen Y."/>
            <person name="Shah S."/>
            <person name="Dougan E. K."/>
            <person name="Thang M."/>
            <person name="Chan C."/>
        </authorList>
    </citation>
    <scope>NUCLEOTIDE SEQUENCE</scope>
</reference>
<keyword evidence="2" id="KW-1185">Reference proteome</keyword>
<evidence type="ECO:0008006" key="3">
    <source>
        <dbReference type="Google" id="ProtNLM"/>
    </source>
</evidence>
<evidence type="ECO:0000313" key="1">
    <source>
        <dbReference type="EMBL" id="CAJ1384150.1"/>
    </source>
</evidence>